<dbReference type="RefSeq" id="WP_077541117.1">
    <property type="nucleotide sequence ID" value="NZ_CP019633.1"/>
</dbReference>
<reference evidence="3" key="1">
    <citation type="submission" date="2017-02" db="EMBL/GenBank/DDBJ databases">
        <title>Comparative genomics and description of representatives of a novel lineage of planctomycetes thriving in anoxic sediments.</title>
        <authorList>
            <person name="Spring S."/>
            <person name="Bunk B."/>
            <person name="Sproer C."/>
            <person name="Klenk H.-P."/>
        </authorList>
    </citation>
    <scope>NUCLEOTIDE SEQUENCE [LARGE SCALE GENOMIC DNA]</scope>
    <source>
        <strain evidence="3">L21-RPul-D3</strain>
    </source>
</reference>
<dbReference type="OrthoDB" id="301086at2"/>
<dbReference type="KEGG" id="pbu:L21SP3_01993"/>
<name>A0A1Q2HSE3_9BACT</name>
<dbReference type="Pfam" id="PF07589">
    <property type="entry name" value="PEP-CTERM"/>
    <property type="match status" value="1"/>
</dbReference>
<feature type="domain" description="Ice-binding protein C-terminal" evidence="1">
    <location>
        <begin position="97"/>
        <end position="117"/>
    </location>
</feature>
<organism evidence="2 3">
    <name type="scientific">Sedimentisphaera cyanobacteriorum</name>
    <dbReference type="NCBI Taxonomy" id="1940790"/>
    <lineage>
        <taxon>Bacteria</taxon>
        <taxon>Pseudomonadati</taxon>
        <taxon>Planctomycetota</taxon>
        <taxon>Phycisphaerae</taxon>
        <taxon>Sedimentisphaerales</taxon>
        <taxon>Sedimentisphaeraceae</taxon>
        <taxon>Sedimentisphaera</taxon>
    </lineage>
</organism>
<protein>
    <recommendedName>
        <fullName evidence="1">Ice-binding protein C-terminal domain-containing protein</fullName>
    </recommendedName>
</protein>
<gene>
    <name evidence="2" type="ORF">L21SP3_01993</name>
</gene>
<keyword evidence="3" id="KW-1185">Reference proteome</keyword>
<dbReference type="STRING" id="1940790.L21SP3_01993"/>
<dbReference type="NCBIfam" id="TIGR02595">
    <property type="entry name" value="PEP_CTERM"/>
    <property type="match status" value="1"/>
</dbReference>
<accession>A0A1Q2HSE3</accession>
<evidence type="ECO:0000313" key="3">
    <source>
        <dbReference type="Proteomes" id="UP000188273"/>
    </source>
</evidence>
<evidence type="ECO:0000259" key="1">
    <source>
        <dbReference type="Pfam" id="PF07589"/>
    </source>
</evidence>
<evidence type="ECO:0000313" key="2">
    <source>
        <dbReference type="EMBL" id="AQQ10165.1"/>
    </source>
</evidence>
<dbReference type="InterPro" id="IPR013424">
    <property type="entry name" value="Ice-binding_C"/>
</dbReference>
<dbReference type="AlphaFoldDB" id="A0A1Q2HSE3"/>
<sequence length="118" mass="12670">MGFISGIDSPLPSFGSDVQSVPDSFYGDSFGVTIVSDTSDQAIFFDEKDIDENNIASVSGGMTFQNKTISDLGLNLGTYQMNDSDFAEDENVTMTITPEPATLAILGLGGLFVRRRRA</sequence>
<dbReference type="EMBL" id="CP019633">
    <property type="protein sequence ID" value="AQQ10165.1"/>
    <property type="molecule type" value="Genomic_DNA"/>
</dbReference>
<dbReference type="Proteomes" id="UP000188273">
    <property type="component" value="Chromosome"/>
</dbReference>
<proteinExistence type="predicted"/>